<reference evidence="3" key="1">
    <citation type="submission" date="2019-12" db="EMBL/GenBank/DDBJ databases">
        <title>Genome sequencing and annotation of Brassica cretica.</title>
        <authorList>
            <person name="Studholme D.J."/>
            <person name="Sarris P.F."/>
        </authorList>
    </citation>
    <scope>NUCLEOTIDE SEQUENCE</scope>
    <source>
        <strain evidence="3">PFS-102/07</strain>
        <tissue evidence="3">Leaf</tissue>
    </source>
</reference>
<gene>
    <name evidence="3" type="ORF">F2Q70_00025504</name>
</gene>
<name>A0A8S9L3R6_BRACR</name>
<protein>
    <recommendedName>
        <fullName evidence="2">Myb-like domain-containing protein</fullName>
    </recommendedName>
</protein>
<proteinExistence type="predicted"/>
<dbReference type="EMBL" id="QGKY02000094">
    <property type="protein sequence ID" value="KAF2601924.1"/>
    <property type="molecule type" value="Genomic_DNA"/>
</dbReference>
<dbReference type="Gene3D" id="1.10.10.60">
    <property type="entry name" value="Homeodomain-like"/>
    <property type="match status" value="1"/>
</dbReference>
<evidence type="ECO:0000259" key="2">
    <source>
        <dbReference type="PROSITE" id="PS50090"/>
    </source>
</evidence>
<dbReference type="PROSITE" id="PS50090">
    <property type="entry name" value="MYB_LIKE"/>
    <property type="match status" value="1"/>
</dbReference>
<sequence length="357" mass="40533">MISLPSTLLPHCSYLNMFNKTLLNISLPSTPALLFSLCLLNPFSEMDSNPFSHNFVDLLNSQQETIFGSQACNSSSQVPFFGSQACNSSSNFIEETQAQRRDRRVWTPVDDVVLISAWLNTSKDPVIGNEQKCGTFWKRIAAYFAASPKVAGRENREASHCKQRWQKINDLVNKFCRAHEAASREKRSGQNENDVLKLAHEMFYNNHQKKFSLEHAWMELRNDQKWCEISKSKFQGSGKRRKLDEGAHSSTSHASEASNADAECPPGVKAAKTNGKKVKAGGKALSEFKRMWSIKQEDLVRKERLSKMKPLDSLIGKQEPLAEYEEALKKKLVTDLYKKSDRVEHCEGNKKRLKLVM</sequence>
<evidence type="ECO:0000256" key="1">
    <source>
        <dbReference type="SAM" id="MobiDB-lite"/>
    </source>
</evidence>
<dbReference type="AlphaFoldDB" id="A0A8S9L3R6"/>
<accession>A0A8S9L3R6</accession>
<comment type="caution">
    <text evidence="3">The sequence shown here is derived from an EMBL/GenBank/DDBJ whole genome shotgun (WGS) entry which is preliminary data.</text>
</comment>
<feature type="region of interest" description="Disordered" evidence="1">
    <location>
        <begin position="237"/>
        <end position="275"/>
    </location>
</feature>
<evidence type="ECO:0000313" key="3">
    <source>
        <dbReference type="EMBL" id="KAF2601924.1"/>
    </source>
</evidence>
<organism evidence="3">
    <name type="scientific">Brassica cretica</name>
    <name type="common">Mustard</name>
    <dbReference type="NCBI Taxonomy" id="69181"/>
    <lineage>
        <taxon>Eukaryota</taxon>
        <taxon>Viridiplantae</taxon>
        <taxon>Streptophyta</taxon>
        <taxon>Embryophyta</taxon>
        <taxon>Tracheophyta</taxon>
        <taxon>Spermatophyta</taxon>
        <taxon>Magnoliopsida</taxon>
        <taxon>eudicotyledons</taxon>
        <taxon>Gunneridae</taxon>
        <taxon>Pentapetalae</taxon>
        <taxon>rosids</taxon>
        <taxon>malvids</taxon>
        <taxon>Brassicales</taxon>
        <taxon>Brassicaceae</taxon>
        <taxon>Brassiceae</taxon>
        <taxon>Brassica</taxon>
    </lineage>
</organism>
<dbReference type="PANTHER" id="PTHR45023">
    <property type="match status" value="1"/>
</dbReference>
<feature type="compositionally biased region" description="Low complexity" evidence="1">
    <location>
        <begin position="248"/>
        <end position="260"/>
    </location>
</feature>
<dbReference type="PANTHER" id="PTHR45023:SF4">
    <property type="entry name" value="GLYCINE-RICH PROTEIN-RELATED"/>
    <property type="match status" value="1"/>
</dbReference>
<feature type="domain" description="Myb-like" evidence="2">
    <location>
        <begin position="98"/>
        <end position="169"/>
    </location>
</feature>
<dbReference type="InterPro" id="IPR001005">
    <property type="entry name" value="SANT/Myb"/>
</dbReference>